<dbReference type="Proteomes" id="UP001623330">
    <property type="component" value="Unassembled WGS sequence"/>
</dbReference>
<dbReference type="Gene3D" id="3.90.550.10">
    <property type="entry name" value="Spore Coat Polysaccharide Biosynthesis Protein SpsA, Chain A"/>
    <property type="match status" value="1"/>
</dbReference>
<reference evidence="7 8" key="1">
    <citation type="submission" date="2024-05" db="EMBL/GenBank/DDBJ databases">
        <title>Long read based assembly of the Candida bracarensis genome reveals expanded adhesin content.</title>
        <authorList>
            <person name="Marcet-Houben M."/>
            <person name="Ksiezopolska E."/>
            <person name="Gabaldon T."/>
        </authorList>
    </citation>
    <scope>NUCLEOTIDE SEQUENCE [LARGE SCALE GENOMIC DNA]</scope>
    <source>
        <strain evidence="7 8">CBM6</strain>
    </source>
</reference>
<evidence type="ECO:0000313" key="7">
    <source>
        <dbReference type="EMBL" id="KAL3232616.1"/>
    </source>
</evidence>
<dbReference type="EMBL" id="JBEVYD010000005">
    <property type="protein sequence ID" value="KAL3232616.1"/>
    <property type="molecule type" value="Genomic_DNA"/>
</dbReference>
<evidence type="ECO:0000256" key="2">
    <source>
        <dbReference type="ARBA" id="ARBA00010401"/>
    </source>
</evidence>
<evidence type="ECO:0000256" key="3">
    <source>
        <dbReference type="ARBA" id="ARBA00012457"/>
    </source>
</evidence>
<name>A0ABR4NV58_9SACH</name>
<dbReference type="Pfam" id="PF01704">
    <property type="entry name" value="UDPGP"/>
    <property type="match status" value="1"/>
</dbReference>
<dbReference type="InterPro" id="IPR002618">
    <property type="entry name" value="UDPGP_fam"/>
</dbReference>
<comment type="similarity">
    <text evidence="2">Belongs to the UDPGP type 1 family.</text>
</comment>
<evidence type="ECO:0000313" key="8">
    <source>
        <dbReference type="Proteomes" id="UP001623330"/>
    </source>
</evidence>
<organism evidence="7 8">
    <name type="scientific">Nakaseomyces bracarensis</name>
    <dbReference type="NCBI Taxonomy" id="273131"/>
    <lineage>
        <taxon>Eukaryota</taxon>
        <taxon>Fungi</taxon>
        <taxon>Dikarya</taxon>
        <taxon>Ascomycota</taxon>
        <taxon>Saccharomycotina</taxon>
        <taxon>Saccharomycetes</taxon>
        <taxon>Saccharomycetales</taxon>
        <taxon>Saccharomycetaceae</taxon>
        <taxon>Nakaseomyces</taxon>
    </lineage>
</organism>
<comment type="catalytic activity">
    <reaction evidence="6">
        <text>N-acetyl-alpha-D-glucosamine 1-phosphate + UTP + H(+) = UDP-N-acetyl-alpha-D-glucosamine + diphosphate</text>
        <dbReference type="Rhea" id="RHEA:13509"/>
        <dbReference type="ChEBI" id="CHEBI:15378"/>
        <dbReference type="ChEBI" id="CHEBI:33019"/>
        <dbReference type="ChEBI" id="CHEBI:46398"/>
        <dbReference type="ChEBI" id="CHEBI:57705"/>
        <dbReference type="ChEBI" id="CHEBI:57776"/>
        <dbReference type="EC" id="2.7.7.23"/>
    </reaction>
</comment>
<accession>A0ABR4NV58</accession>
<gene>
    <name evidence="7" type="ORF">RNJ44_04532</name>
</gene>
<sequence>MGIKDQYITAGQSHLFTGFDELSTEDQQVLLQNLEAVSARVSPQKLVDDCQKAIKLAEENSKDTQAIEPLPQTSYESIIDNEEAESRYFNLGMEALKRNEVGVILLAGGQGTRLGSSQPKGCYDIGLPSNKSLFQIQAERISCLQNLVGGDCTIPWYIMTSKPTRNATEEYFQQNEYFGLDPKNITFFNQGTLPAFDLDGKKLVMDSPTSLVQSPDGNGGLYRAIKDNNLVEDFEKRNIKHLYMYCVDNVLSLVADPTFIGYAMHHNFELATKAVRKRDAHESVGLIATKNNHPCVIEYSEISKDLAEATDDQGLLKLRAANIVNHYYSTSLLKRELANWCENLQYHIAKKKIPSYDAISKQYTKPETPNGIKLEQFIFDVFPTIPLEKFGCLEVQRSKEFSPLKNGPGSANDNPETSRTAYMELGTSWLTSAGSNVRENVLVEVSSATSYKGENLTQFKDVLFDTSDVYVE</sequence>
<dbReference type="InterPro" id="IPR029044">
    <property type="entry name" value="Nucleotide-diphossugar_trans"/>
</dbReference>
<protein>
    <recommendedName>
        <fullName evidence="3">UDP-N-acetylglucosamine diphosphorylase</fullName>
        <ecNumber evidence="3">2.7.7.23</ecNumber>
    </recommendedName>
</protein>
<dbReference type="SUPFAM" id="SSF53448">
    <property type="entry name" value="Nucleotide-diphospho-sugar transferases"/>
    <property type="match status" value="1"/>
</dbReference>
<evidence type="ECO:0000256" key="5">
    <source>
        <dbReference type="ARBA" id="ARBA00022695"/>
    </source>
</evidence>
<dbReference type="CDD" id="cd04193">
    <property type="entry name" value="UDPGlcNAc_PPase"/>
    <property type="match status" value="1"/>
</dbReference>
<evidence type="ECO:0000256" key="1">
    <source>
        <dbReference type="ARBA" id="ARBA00005208"/>
    </source>
</evidence>
<dbReference type="InterPro" id="IPR039741">
    <property type="entry name" value="UDP-sugar_pyrophosphorylase"/>
</dbReference>
<comment type="caution">
    <text evidence="7">The sequence shown here is derived from an EMBL/GenBank/DDBJ whole genome shotgun (WGS) entry which is preliminary data.</text>
</comment>
<evidence type="ECO:0000256" key="6">
    <source>
        <dbReference type="ARBA" id="ARBA00048493"/>
    </source>
</evidence>
<keyword evidence="4" id="KW-0808">Transferase</keyword>
<keyword evidence="8" id="KW-1185">Reference proteome</keyword>
<proteinExistence type="inferred from homology"/>
<dbReference type="PANTHER" id="PTHR11952">
    <property type="entry name" value="UDP- GLUCOSE PYROPHOSPHORYLASE"/>
    <property type="match status" value="1"/>
</dbReference>
<evidence type="ECO:0000256" key="4">
    <source>
        <dbReference type="ARBA" id="ARBA00022679"/>
    </source>
</evidence>
<keyword evidence="5" id="KW-0548">Nucleotidyltransferase</keyword>
<dbReference type="PANTHER" id="PTHR11952:SF2">
    <property type="entry name" value="LD24639P"/>
    <property type="match status" value="1"/>
</dbReference>
<comment type="pathway">
    <text evidence="1">Nucleotide-sugar biosynthesis; UDP-N-acetyl-alpha-D-glucosamine biosynthesis; UDP-N-acetyl-alpha-D-glucosamine from N-acetyl-alpha-D-glucosamine 1-phosphate: step 1/1.</text>
</comment>
<dbReference type="EC" id="2.7.7.23" evidence="3"/>